<protein>
    <submittedName>
        <fullName evidence="11">Canalicular multispecific organic anion transporter 2</fullName>
    </submittedName>
</protein>
<name>A0A9P6ILL8_9FUNG</name>
<keyword evidence="5" id="KW-0067">ATP-binding</keyword>
<keyword evidence="4" id="KW-0547">Nucleotide-binding</keyword>
<dbReference type="PROSITE" id="PS50929">
    <property type="entry name" value="ABC_TM1F"/>
    <property type="match status" value="1"/>
</dbReference>
<reference evidence="11" key="1">
    <citation type="journal article" date="2020" name="Fungal Divers.">
        <title>Resolving the Mortierellaceae phylogeny through synthesis of multi-gene phylogenetics and phylogenomics.</title>
        <authorList>
            <person name="Vandepol N."/>
            <person name="Liber J."/>
            <person name="Desiro A."/>
            <person name="Na H."/>
            <person name="Kennedy M."/>
            <person name="Barry K."/>
            <person name="Grigoriev I.V."/>
            <person name="Miller A.N."/>
            <person name="O'Donnell K."/>
            <person name="Stajich J.E."/>
            <person name="Bonito G."/>
        </authorList>
    </citation>
    <scope>NUCLEOTIDE SEQUENCE</scope>
    <source>
        <strain evidence="11">MES-2147</strain>
    </source>
</reference>
<evidence type="ECO:0000256" key="3">
    <source>
        <dbReference type="ARBA" id="ARBA00022692"/>
    </source>
</evidence>
<feature type="transmembrane region" description="Helical" evidence="9">
    <location>
        <begin position="39"/>
        <end position="58"/>
    </location>
</feature>
<keyword evidence="2" id="KW-0813">Transport</keyword>
<evidence type="ECO:0000256" key="2">
    <source>
        <dbReference type="ARBA" id="ARBA00022448"/>
    </source>
</evidence>
<dbReference type="OrthoDB" id="6500128at2759"/>
<feature type="transmembrane region" description="Helical" evidence="9">
    <location>
        <begin position="355"/>
        <end position="374"/>
    </location>
</feature>
<proteinExistence type="predicted"/>
<evidence type="ECO:0000256" key="9">
    <source>
        <dbReference type="SAM" id="Phobius"/>
    </source>
</evidence>
<comment type="subcellular location">
    <subcellularLocation>
        <location evidence="1">Membrane</location>
        <topology evidence="1">Multi-pass membrane protein</topology>
    </subcellularLocation>
</comment>
<keyword evidence="12" id="KW-1185">Reference proteome</keyword>
<dbReference type="InterPro" id="IPR011527">
    <property type="entry name" value="ABC1_TM_dom"/>
</dbReference>
<dbReference type="Proteomes" id="UP000749646">
    <property type="component" value="Unassembled WGS sequence"/>
</dbReference>
<dbReference type="GO" id="GO:0016020">
    <property type="term" value="C:membrane"/>
    <property type="evidence" value="ECO:0007669"/>
    <property type="project" value="UniProtKB-SubCell"/>
</dbReference>
<evidence type="ECO:0000256" key="5">
    <source>
        <dbReference type="ARBA" id="ARBA00022840"/>
    </source>
</evidence>
<dbReference type="GO" id="GO:0140359">
    <property type="term" value="F:ABC-type transporter activity"/>
    <property type="evidence" value="ECO:0007669"/>
    <property type="project" value="InterPro"/>
</dbReference>
<feature type="transmembrane region" description="Helical" evidence="9">
    <location>
        <begin position="443"/>
        <end position="467"/>
    </location>
</feature>
<dbReference type="InterPro" id="IPR044746">
    <property type="entry name" value="ABCC_6TM_D1"/>
</dbReference>
<keyword evidence="3 9" id="KW-0812">Transmembrane</keyword>
<feature type="transmembrane region" description="Helical" evidence="9">
    <location>
        <begin position="216"/>
        <end position="237"/>
    </location>
</feature>
<sequence length="714" mass="79747">MFMEAIISLVVSKSGSLVVDTGEGRLDGVKPNAVFYTKMFLVVAAIALQLALLIKIVFQDEYRSSSLLSAIVPDLDLPYPFMDPGISRGAILYPPALETTLLPSFMLENVSKPNHAQLTRPNATVVVQANFSPELSSNYFAQVAFFWLLPLLNLGKKKTLRMDDLWSLHPKLLSYPLYLTIKAKMDADEALTLQKIRDERARGTSPSESKKGRINFFWIVFQTIGYGFMTVVIPRLLYIVALYVRPILFSNLITFVNSYSEVAKIQGTSPQSAWIGFGLLIALVASAVLASLFDNQFQNICYNSSLKGRGVMITQIYRKSLRLSSTSKQEGMGAIVNHMSTDVDKVVEFLRNGHYMWSAALEIIITIVLLYAEVKYAIFASYPRLCSCGRVRLSSEPKSKGDDETIGPSYEAHHRDGQLHTWEHYFTHKISKARNDQLQKLQIVQAVVLTLVVPFSIFAILSVYTVIAKPDESLDIRRIFTTITLINMLDDPISYLNFSLSTVISGMVAYKRLAEFLRSEKMDDKNVQRNLDPAASKYAYEVSEDTFGWYSPEAIRVAVKKKEKEAKEAARKMTKRAAKASAEGDEKSDKEEKYDENEKGTLSEEESSITTLSHKKVPSERSLSTPSPDNVRDSMGPVLHNINLRIKRGSLTAVVGRVGEGKSSLGINLSGGQKQRISIARAVYADAYVGEHIFVQVLTSILAKKTHEFHQPLA</sequence>
<comment type="caution">
    <text evidence="11">The sequence shown here is derived from an EMBL/GenBank/DDBJ whole genome shotgun (WGS) entry which is preliminary data.</text>
</comment>
<evidence type="ECO:0000256" key="7">
    <source>
        <dbReference type="ARBA" id="ARBA00023136"/>
    </source>
</evidence>
<dbReference type="InterPro" id="IPR036640">
    <property type="entry name" value="ABC1_TM_sf"/>
</dbReference>
<evidence type="ECO:0000256" key="4">
    <source>
        <dbReference type="ARBA" id="ARBA00022741"/>
    </source>
</evidence>
<dbReference type="PANTHER" id="PTHR24223">
    <property type="entry name" value="ATP-BINDING CASSETTE SUB-FAMILY C"/>
    <property type="match status" value="1"/>
</dbReference>
<evidence type="ECO:0000256" key="8">
    <source>
        <dbReference type="SAM" id="MobiDB-lite"/>
    </source>
</evidence>
<feature type="transmembrane region" description="Helical" evidence="9">
    <location>
        <begin position="272"/>
        <end position="293"/>
    </location>
</feature>
<dbReference type="EMBL" id="JAAAHW010009688">
    <property type="protein sequence ID" value="KAF9937451.1"/>
    <property type="molecule type" value="Genomic_DNA"/>
</dbReference>
<dbReference type="SUPFAM" id="SSF90123">
    <property type="entry name" value="ABC transporter transmembrane region"/>
    <property type="match status" value="2"/>
</dbReference>
<evidence type="ECO:0000256" key="1">
    <source>
        <dbReference type="ARBA" id="ARBA00004141"/>
    </source>
</evidence>
<organism evidence="11 12">
    <name type="scientific">Modicella reniformis</name>
    <dbReference type="NCBI Taxonomy" id="1440133"/>
    <lineage>
        <taxon>Eukaryota</taxon>
        <taxon>Fungi</taxon>
        <taxon>Fungi incertae sedis</taxon>
        <taxon>Mucoromycota</taxon>
        <taxon>Mortierellomycotina</taxon>
        <taxon>Mortierellomycetes</taxon>
        <taxon>Mortierellales</taxon>
        <taxon>Mortierellaceae</taxon>
        <taxon>Modicella</taxon>
    </lineage>
</organism>
<dbReference type="GO" id="GO:0005524">
    <property type="term" value="F:ATP binding"/>
    <property type="evidence" value="ECO:0007669"/>
    <property type="project" value="UniProtKB-KW"/>
</dbReference>
<evidence type="ECO:0000313" key="11">
    <source>
        <dbReference type="EMBL" id="KAF9937451.1"/>
    </source>
</evidence>
<feature type="compositionally biased region" description="Basic and acidic residues" evidence="8">
    <location>
        <begin position="582"/>
        <end position="602"/>
    </location>
</feature>
<evidence type="ECO:0000256" key="6">
    <source>
        <dbReference type="ARBA" id="ARBA00022989"/>
    </source>
</evidence>
<dbReference type="CDD" id="cd18579">
    <property type="entry name" value="ABC_6TM_ABCC_D1"/>
    <property type="match status" value="1"/>
</dbReference>
<keyword evidence="6 9" id="KW-1133">Transmembrane helix</keyword>
<accession>A0A9P6ILL8</accession>
<gene>
    <name evidence="11" type="primary">ABCC3_2</name>
    <name evidence="11" type="ORF">BGZ65_001480</name>
</gene>
<dbReference type="InterPro" id="IPR050173">
    <property type="entry name" value="ABC_transporter_C-like"/>
</dbReference>
<feature type="region of interest" description="Disordered" evidence="8">
    <location>
        <begin position="570"/>
        <end position="635"/>
    </location>
</feature>
<dbReference type="Pfam" id="PF00664">
    <property type="entry name" value="ABC_membrane"/>
    <property type="match status" value="1"/>
</dbReference>
<dbReference type="Gene3D" id="1.20.1560.10">
    <property type="entry name" value="ABC transporter type 1, transmembrane domain"/>
    <property type="match status" value="2"/>
</dbReference>
<dbReference type="InterPro" id="IPR027417">
    <property type="entry name" value="P-loop_NTPase"/>
</dbReference>
<dbReference type="Gene3D" id="3.40.50.300">
    <property type="entry name" value="P-loop containing nucleotide triphosphate hydrolases"/>
    <property type="match status" value="1"/>
</dbReference>
<dbReference type="AlphaFoldDB" id="A0A9P6ILL8"/>
<evidence type="ECO:0000259" key="10">
    <source>
        <dbReference type="PROSITE" id="PS50929"/>
    </source>
</evidence>
<keyword evidence="7 9" id="KW-0472">Membrane</keyword>
<dbReference type="PANTHER" id="PTHR24223:SF399">
    <property type="entry name" value="ABC TRANSPORTER ATNG"/>
    <property type="match status" value="1"/>
</dbReference>
<feature type="transmembrane region" description="Helical" evidence="9">
    <location>
        <begin position="243"/>
        <end position="260"/>
    </location>
</feature>
<evidence type="ECO:0000313" key="12">
    <source>
        <dbReference type="Proteomes" id="UP000749646"/>
    </source>
</evidence>
<dbReference type="SUPFAM" id="SSF52540">
    <property type="entry name" value="P-loop containing nucleoside triphosphate hydrolases"/>
    <property type="match status" value="2"/>
</dbReference>
<feature type="domain" description="ABC transmembrane type-1" evidence="10">
    <location>
        <begin position="236"/>
        <end position="371"/>
    </location>
</feature>